<dbReference type="Pfam" id="PF07885">
    <property type="entry name" value="Ion_trans_2"/>
    <property type="match status" value="1"/>
</dbReference>
<dbReference type="Proteomes" id="UP000243524">
    <property type="component" value="Unassembled WGS sequence"/>
</dbReference>
<dbReference type="OrthoDB" id="9785285at2"/>
<dbReference type="Gene3D" id="1.10.287.70">
    <property type="match status" value="1"/>
</dbReference>
<evidence type="ECO:0000313" key="5">
    <source>
        <dbReference type="Proteomes" id="UP000243524"/>
    </source>
</evidence>
<dbReference type="InterPro" id="IPR013099">
    <property type="entry name" value="K_chnl_dom"/>
</dbReference>
<gene>
    <name evidence="4" type="ORF">CEY16_09445</name>
</gene>
<evidence type="ECO:0000259" key="3">
    <source>
        <dbReference type="PROSITE" id="PS51201"/>
    </source>
</evidence>
<sequence>MWYQVWRTYFQIPILLRLFLTVIFFMIAFGSLMHFIEPDTFITIFDGIWWAMITGSTVGYGDLVPATTLGRVITMVLILGGGGLLTFYMVSISRGAIKWEQDYQKGEISYYKDNHLIIVGWNERSKRLIEMIQEKMSDTSIVLVDESLRSDPVNSKYVHFIKGDPSRDETWQKANISQAKKIMITADQSYSEKEADIHTILLTITARGLHKTIPIFVEILTKDQQVNAERAGATEIICTNISTSTLFFHELTGHRHGDAFKYIMSFLAEQEFSIKQAHENWLGSDFLVITDHLKKEEELLLGVIRDNEMLMNPLSTDKVQKKDHLIIARKISHD</sequence>
<dbReference type="SUPFAM" id="SSF51735">
    <property type="entry name" value="NAD(P)-binding Rossmann-fold domains"/>
    <property type="match status" value="1"/>
</dbReference>
<feature type="transmembrane region" description="Helical" evidence="2">
    <location>
        <begin position="40"/>
        <end position="60"/>
    </location>
</feature>
<dbReference type="EMBL" id="PJNH01000002">
    <property type="protein sequence ID" value="PKR78128.1"/>
    <property type="molecule type" value="Genomic_DNA"/>
</dbReference>
<keyword evidence="2" id="KW-0472">Membrane</keyword>
<dbReference type="InterPro" id="IPR036291">
    <property type="entry name" value="NAD(P)-bd_dom_sf"/>
</dbReference>
<dbReference type="GO" id="GO:0034220">
    <property type="term" value="P:monoatomic ion transmembrane transport"/>
    <property type="evidence" value="ECO:0007669"/>
    <property type="project" value="UniProtKB-KW"/>
</dbReference>
<protein>
    <submittedName>
        <fullName evidence="4">Potassium channel protein</fullName>
    </submittedName>
</protein>
<dbReference type="GO" id="GO:0006813">
    <property type="term" value="P:potassium ion transport"/>
    <property type="evidence" value="ECO:0007669"/>
    <property type="project" value="InterPro"/>
</dbReference>
<dbReference type="InterPro" id="IPR050721">
    <property type="entry name" value="Trk_Ktr_HKT_K-transport"/>
</dbReference>
<name>A0A2I0QUY2_9BACI</name>
<reference evidence="4 5" key="1">
    <citation type="submission" date="2017-06" db="EMBL/GenBank/DDBJ databases">
        <title>the draft geome sequence of Illustriluteabacillus marina B3227.</title>
        <authorList>
            <person name="He R.-H."/>
            <person name="Du Z.-J."/>
        </authorList>
    </citation>
    <scope>NUCLEOTIDE SEQUENCE [LARGE SCALE GENOMIC DNA]</scope>
    <source>
        <strain evidence="4 5">B3227</strain>
    </source>
</reference>
<dbReference type="Gene3D" id="3.40.50.720">
    <property type="entry name" value="NAD(P)-binding Rossmann-like Domain"/>
    <property type="match status" value="1"/>
</dbReference>
<dbReference type="SUPFAM" id="SSF81324">
    <property type="entry name" value="Voltage-gated potassium channels"/>
    <property type="match status" value="1"/>
</dbReference>
<organism evidence="4 5">
    <name type="scientific">Halalkalibacillus sediminis</name>
    <dbReference type="NCBI Taxonomy" id="2018042"/>
    <lineage>
        <taxon>Bacteria</taxon>
        <taxon>Bacillati</taxon>
        <taxon>Bacillota</taxon>
        <taxon>Bacilli</taxon>
        <taxon>Bacillales</taxon>
        <taxon>Bacillaceae</taxon>
        <taxon>Halalkalibacillus</taxon>
    </lineage>
</organism>
<evidence type="ECO:0000256" key="1">
    <source>
        <dbReference type="ARBA" id="ARBA00004651"/>
    </source>
</evidence>
<dbReference type="PROSITE" id="PS51201">
    <property type="entry name" value="RCK_N"/>
    <property type="match status" value="1"/>
</dbReference>
<keyword evidence="4" id="KW-0406">Ion transport</keyword>
<dbReference type="Pfam" id="PF02254">
    <property type="entry name" value="TrkA_N"/>
    <property type="match status" value="1"/>
</dbReference>
<keyword evidence="4" id="KW-0407">Ion channel</keyword>
<keyword evidence="4" id="KW-0813">Transport</keyword>
<feature type="transmembrane region" description="Helical" evidence="2">
    <location>
        <begin position="12"/>
        <end position="33"/>
    </location>
</feature>
<accession>A0A2I0QUY2</accession>
<proteinExistence type="predicted"/>
<keyword evidence="5" id="KW-1185">Reference proteome</keyword>
<dbReference type="PANTHER" id="PTHR43833:SF9">
    <property type="entry name" value="POTASSIUM CHANNEL PROTEIN YUGO-RELATED"/>
    <property type="match status" value="1"/>
</dbReference>
<feature type="domain" description="RCK N-terminal" evidence="3">
    <location>
        <begin position="113"/>
        <end position="238"/>
    </location>
</feature>
<evidence type="ECO:0000256" key="2">
    <source>
        <dbReference type="SAM" id="Phobius"/>
    </source>
</evidence>
<dbReference type="PANTHER" id="PTHR43833">
    <property type="entry name" value="POTASSIUM CHANNEL PROTEIN 2-RELATED-RELATED"/>
    <property type="match status" value="1"/>
</dbReference>
<dbReference type="AlphaFoldDB" id="A0A2I0QUY2"/>
<evidence type="ECO:0000313" key="4">
    <source>
        <dbReference type="EMBL" id="PKR78128.1"/>
    </source>
</evidence>
<feature type="transmembrane region" description="Helical" evidence="2">
    <location>
        <begin position="72"/>
        <end position="90"/>
    </location>
</feature>
<comment type="caution">
    <text evidence="4">The sequence shown here is derived from an EMBL/GenBank/DDBJ whole genome shotgun (WGS) entry which is preliminary data.</text>
</comment>
<keyword evidence="2" id="KW-1133">Transmembrane helix</keyword>
<comment type="subcellular location">
    <subcellularLocation>
        <location evidence="1">Cell membrane</location>
        <topology evidence="1">Multi-pass membrane protein</topology>
    </subcellularLocation>
</comment>
<keyword evidence="2" id="KW-0812">Transmembrane</keyword>
<dbReference type="GO" id="GO:0005886">
    <property type="term" value="C:plasma membrane"/>
    <property type="evidence" value="ECO:0007669"/>
    <property type="project" value="UniProtKB-SubCell"/>
</dbReference>
<dbReference type="InterPro" id="IPR003148">
    <property type="entry name" value="RCK_N"/>
</dbReference>
<dbReference type="RefSeq" id="WP_101331734.1">
    <property type="nucleotide sequence ID" value="NZ_PJNH01000002.1"/>
</dbReference>